<dbReference type="AlphaFoldDB" id="A0A1U7EYV9"/>
<gene>
    <name evidence="2" type="ordered locus">NP_4700A</name>
</gene>
<dbReference type="EnsemblBacteria" id="CAI50441">
    <property type="protein sequence ID" value="CAI50441"/>
    <property type="gene ID" value="NP_4700A"/>
</dbReference>
<evidence type="ECO:0000313" key="2">
    <source>
        <dbReference type="EMBL" id="CAI50441.1"/>
    </source>
</evidence>
<dbReference type="KEGG" id="nph:NP_4700A"/>
<accession>A0A1U7EYV9</accession>
<dbReference type="HOGENOM" id="CLU_2802379_0_0_2"/>
<dbReference type="PROSITE" id="PS51257">
    <property type="entry name" value="PROKAR_LIPOPROTEIN"/>
    <property type="match status" value="1"/>
</dbReference>
<evidence type="ECO:0000313" key="3">
    <source>
        <dbReference type="Proteomes" id="UP000002698"/>
    </source>
</evidence>
<keyword evidence="3" id="KW-1185">Reference proteome</keyword>
<evidence type="ECO:0000256" key="1">
    <source>
        <dbReference type="SAM" id="MobiDB-lite"/>
    </source>
</evidence>
<reference evidence="2 3" key="1">
    <citation type="journal article" date="2005" name="Genome Res.">
        <title>Living with two extremes: conclusions from the genome sequence of Natronomonas pharaonis.</title>
        <authorList>
            <person name="Falb M."/>
            <person name="Pfeiffer F."/>
            <person name="Palm P."/>
            <person name="Rodewald K."/>
            <person name="Hickmann V."/>
            <person name="Tittor J."/>
            <person name="Oesterhelt D."/>
        </authorList>
    </citation>
    <scope>NUCLEOTIDE SEQUENCE [LARGE SCALE GENOMIC DNA]</scope>
    <source>
        <strain evidence="3">ATCC 35678 / DSM 2160 / CIP 103997 / JCM 8858 / NBRC 14720 / NCIMB 2260 / Gabara</strain>
    </source>
</reference>
<dbReference type="GeneID" id="3702149"/>
<dbReference type="Proteomes" id="UP000002698">
    <property type="component" value="Chromosome"/>
</dbReference>
<dbReference type="EMBL" id="CR936257">
    <property type="protein sequence ID" value="CAI50441.1"/>
    <property type="molecule type" value="Genomic_DNA"/>
</dbReference>
<organism evidence="2 3">
    <name type="scientific">Natronomonas pharaonis (strain ATCC 35678 / DSM 2160 / CIP 103997 / JCM 8858 / NBRC 14720 / NCIMB 2260 / Gabara)</name>
    <name type="common">Halobacterium pharaonis</name>
    <dbReference type="NCBI Taxonomy" id="348780"/>
    <lineage>
        <taxon>Archaea</taxon>
        <taxon>Methanobacteriati</taxon>
        <taxon>Methanobacteriota</taxon>
        <taxon>Stenosarchaea group</taxon>
        <taxon>Halobacteria</taxon>
        <taxon>Halobacteriales</taxon>
        <taxon>Natronomonadaceae</taxon>
        <taxon>Natronomonas</taxon>
    </lineage>
</organism>
<name>A0A1U7EYV9_NATPD</name>
<sequence>MASDTTRRQFLIAASAAATFTVVAGCSEPEEDPPGYQFEDVPEDGDTAMAASPEQESGGADPAAEGS</sequence>
<dbReference type="PROSITE" id="PS51318">
    <property type="entry name" value="TAT"/>
    <property type="match status" value="1"/>
</dbReference>
<protein>
    <submittedName>
        <fullName evidence="2">Uncharacterized protein</fullName>
    </submittedName>
</protein>
<dbReference type="InterPro" id="IPR006311">
    <property type="entry name" value="TAT_signal"/>
</dbReference>
<dbReference type="RefSeq" id="WP_011324055.1">
    <property type="nucleotide sequence ID" value="NC_007426.1"/>
</dbReference>
<feature type="region of interest" description="Disordered" evidence="1">
    <location>
        <begin position="26"/>
        <end position="67"/>
    </location>
</feature>
<proteinExistence type="predicted"/>